<dbReference type="Gene3D" id="1.10.510.10">
    <property type="entry name" value="Transferase(Phosphotransferase) domain 1"/>
    <property type="match status" value="1"/>
</dbReference>
<dbReference type="Pfam" id="PF07714">
    <property type="entry name" value="PK_Tyr_Ser-Thr"/>
    <property type="match status" value="1"/>
</dbReference>
<sequence length="177" mass="20688">LRSLLTLLLDMVAALRYCHGNNIVHRDVIARNFLVYRKRGTYMCKLGNFNMAVKAPMIEEETYETPFISSYTGSYDDPVAKLWTAPESMVGYQFSDKSDVWMLGCAMYEVLTHGCRPFTEMWGMAADDIVLPYLQRRQRPLQPCDCPDWLYRLMKLCWLDERSRRPGFDKIAACFKR</sequence>
<dbReference type="InParanoid" id="C3YT38"/>
<dbReference type="InterPro" id="IPR000719">
    <property type="entry name" value="Prot_kinase_dom"/>
</dbReference>
<dbReference type="PROSITE" id="PS50011">
    <property type="entry name" value="PROTEIN_KINASE_DOM"/>
    <property type="match status" value="1"/>
</dbReference>
<feature type="domain" description="Protein kinase" evidence="4">
    <location>
        <begin position="1"/>
        <end position="177"/>
    </location>
</feature>
<protein>
    <recommendedName>
        <fullName evidence="4">Protein kinase domain-containing protein</fullName>
    </recommendedName>
</protein>
<dbReference type="GO" id="GO:0004672">
    <property type="term" value="F:protein kinase activity"/>
    <property type="evidence" value="ECO:0007669"/>
    <property type="project" value="InterPro"/>
</dbReference>
<keyword evidence="2" id="KW-0067">ATP-binding</keyword>
<feature type="non-terminal residue" evidence="5">
    <location>
        <position position="1"/>
    </location>
</feature>
<gene>
    <name evidence="5" type="ORF">BRAFLDRAFT_237389</name>
</gene>
<evidence type="ECO:0000259" key="4">
    <source>
        <dbReference type="PROSITE" id="PS50011"/>
    </source>
</evidence>
<keyword evidence="1" id="KW-0547">Nucleotide-binding</keyword>
<feature type="signal peptide" evidence="3">
    <location>
        <begin position="1"/>
        <end position="20"/>
    </location>
</feature>
<feature type="chain" id="PRO_5002936037" description="Protein kinase domain-containing protein" evidence="3">
    <location>
        <begin position="21"/>
        <end position="177"/>
    </location>
</feature>
<dbReference type="EMBL" id="GG666551">
    <property type="protein sequence ID" value="EEN56405.1"/>
    <property type="molecule type" value="Genomic_DNA"/>
</dbReference>
<dbReference type="SUPFAM" id="SSF56112">
    <property type="entry name" value="Protein kinase-like (PK-like)"/>
    <property type="match status" value="1"/>
</dbReference>
<evidence type="ECO:0000256" key="1">
    <source>
        <dbReference type="ARBA" id="ARBA00022741"/>
    </source>
</evidence>
<accession>C3YT38</accession>
<evidence type="ECO:0000256" key="2">
    <source>
        <dbReference type="ARBA" id="ARBA00022840"/>
    </source>
</evidence>
<dbReference type="eggNOG" id="KOG0196">
    <property type="taxonomic scope" value="Eukaryota"/>
</dbReference>
<keyword evidence="3" id="KW-0732">Signal</keyword>
<evidence type="ECO:0000313" key="5">
    <source>
        <dbReference type="EMBL" id="EEN56405.1"/>
    </source>
</evidence>
<dbReference type="AlphaFoldDB" id="C3YT38"/>
<dbReference type="InterPro" id="IPR011009">
    <property type="entry name" value="Kinase-like_dom_sf"/>
</dbReference>
<dbReference type="PANTHER" id="PTHR24418">
    <property type="entry name" value="TYROSINE-PROTEIN KINASE"/>
    <property type="match status" value="1"/>
</dbReference>
<proteinExistence type="predicted"/>
<reference evidence="5" key="1">
    <citation type="journal article" date="2008" name="Nature">
        <title>The amphioxus genome and the evolution of the chordate karyotype.</title>
        <authorList>
            <consortium name="US DOE Joint Genome Institute (JGI-PGF)"/>
            <person name="Putnam N.H."/>
            <person name="Butts T."/>
            <person name="Ferrier D.E.K."/>
            <person name="Furlong R.F."/>
            <person name="Hellsten U."/>
            <person name="Kawashima T."/>
            <person name="Robinson-Rechavi M."/>
            <person name="Shoguchi E."/>
            <person name="Terry A."/>
            <person name="Yu J.-K."/>
            <person name="Benito-Gutierrez E.L."/>
            <person name="Dubchak I."/>
            <person name="Garcia-Fernandez J."/>
            <person name="Gibson-Brown J.J."/>
            <person name="Grigoriev I.V."/>
            <person name="Horton A.C."/>
            <person name="de Jong P.J."/>
            <person name="Jurka J."/>
            <person name="Kapitonov V.V."/>
            <person name="Kohara Y."/>
            <person name="Kuroki Y."/>
            <person name="Lindquist E."/>
            <person name="Lucas S."/>
            <person name="Osoegawa K."/>
            <person name="Pennacchio L.A."/>
            <person name="Salamov A.A."/>
            <person name="Satou Y."/>
            <person name="Sauka-Spengler T."/>
            <person name="Schmutz J."/>
            <person name="Shin-I T."/>
            <person name="Toyoda A."/>
            <person name="Bronner-Fraser M."/>
            <person name="Fujiyama A."/>
            <person name="Holland L.Z."/>
            <person name="Holland P.W.H."/>
            <person name="Satoh N."/>
            <person name="Rokhsar D.S."/>
        </authorList>
    </citation>
    <scope>NUCLEOTIDE SEQUENCE [LARGE SCALE GENOMIC DNA]</scope>
    <source>
        <strain evidence="5">S238N-H82</strain>
        <tissue evidence="5">Testes</tissue>
    </source>
</reference>
<name>C3YT38_BRAFL</name>
<dbReference type="GO" id="GO:0005524">
    <property type="term" value="F:ATP binding"/>
    <property type="evidence" value="ECO:0007669"/>
    <property type="project" value="UniProtKB-KW"/>
</dbReference>
<dbReference type="InterPro" id="IPR050198">
    <property type="entry name" value="Non-receptor_tyrosine_kinases"/>
</dbReference>
<evidence type="ECO:0000256" key="3">
    <source>
        <dbReference type="SAM" id="SignalP"/>
    </source>
</evidence>
<dbReference type="InterPro" id="IPR001245">
    <property type="entry name" value="Ser-Thr/Tyr_kinase_cat_dom"/>
</dbReference>
<organism>
    <name type="scientific">Branchiostoma floridae</name>
    <name type="common">Florida lancelet</name>
    <name type="synonym">Amphioxus</name>
    <dbReference type="NCBI Taxonomy" id="7739"/>
    <lineage>
        <taxon>Eukaryota</taxon>
        <taxon>Metazoa</taxon>
        <taxon>Chordata</taxon>
        <taxon>Cephalochordata</taxon>
        <taxon>Leptocardii</taxon>
        <taxon>Amphioxiformes</taxon>
        <taxon>Branchiostomatidae</taxon>
        <taxon>Branchiostoma</taxon>
    </lineage>
</organism>
<dbReference type="STRING" id="7739.C3YT38"/>